<evidence type="ECO:0000313" key="2">
    <source>
        <dbReference type="Proteomes" id="UP001500879"/>
    </source>
</evidence>
<comment type="caution">
    <text evidence="1">The sequence shown here is derived from an EMBL/GenBank/DDBJ whole genome shotgun (WGS) entry which is preliminary data.</text>
</comment>
<gene>
    <name evidence="1" type="ORF">GCM10010357_15300</name>
</gene>
<organism evidence="1 2">
    <name type="scientific">Streptomyces luteireticuli</name>
    <dbReference type="NCBI Taxonomy" id="173858"/>
    <lineage>
        <taxon>Bacteria</taxon>
        <taxon>Bacillati</taxon>
        <taxon>Actinomycetota</taxon>
        <taxon>Actinomycetes</taxon>
        <taxon>Kitasatosporales</taxon>
        <taxon>Streptomycetaceae</taxon>
        <taxon>Streptomyces</taxon>
    </lineage>
</organism>
<accession>A0ABN0YGZ7</accession>
<protein>
    <submittedName>
        <fullName evidence="1">Uncharacterized protein</fullName>
    </submittedName>
</protein>
<keyword evidence="2" id="KW-1185">Reference proteome</keyword>
<dbReference type="EMBL" id="BAAABX010000015">
    <property type="protein sequence ID" value="GAA0395244.1"/>
    <property type="molecule type" value="Genomic_DNA"/>
</dbReference>
<evidence type="ECO:0000313" key="1">
    <source>
        <dbReference type="EMBL" id="GAA0395244.1"/>
    </source>
</evidence>
<reference evidence="1 2" key="1">
    <citation type="journal article" date="2019" name="Int. J. Syst. Evol. Microbiol.">
        <title>The Global Catalogue of Microorganisms (GCM) 10K type strain sequencing project: providing services to taxonomists for standard genome sequencing and annotation.</title>
        <authorList>
            <consortium name="The Broad Institute Genomics Platform"/>
            <consortium name="The Broad Institute Genome Sequencing Center for Infectious Disease"/>
            <person name="Wu L."/>
            <person name="Ma J."/>
        </authorList>
    </citation>
    <scope>NUCLEOTIDE SEQUENCE [LARGE SCALE GENOMIC DNA]</scope>
    <source>
        <strain evidence="1 2">JCM 4788</strain>
    </source>
</reference>
<sequence length="94" mass="10327">MADLEIRTRQIELAEIFADIEQLKNNVHIVLDNLGFQNVVSNDEVAGDLADIRLSVVHLPISDRTFYQQVIAAGDSHDGTVNTVNAVLNQIASL</sequence>
<proteinExistence type="predicted"/>
<name>A0ABN0YGZ7_9ACTN</name>
<dbReference type="Proteomes" id="UP001500879">
    <property type="component" value="Unassembled WGS sequence"/>
</dbReference>